<feature type="domain" description="K+ potassium transporter integral membrane" evidence="2">
    <location>
        <begin position="166"/>
        <end position="215"/>
    </location>
</feature>
<evidence type="ECO:0000259" key="2">
    <source>
        <dbReference type="Pfam" id="PF02705"/>
    </source>
</evidence>
<dbReference type="GO" id="GO:0015079">
    <property type="term" value="F:potassium ion transmembrane transporter activity"/>
    <property type="evidence" value="ECO:0007669"/>
    <property type="project" value="InterPro"/>
</dbReference>
<reference evidence="3 4" key="1">
    <citation type="submission" date="2019-11" db="EMBL/GenBank/DDBJ databases">
        <title>Whole genome sequence of Oryza granulata.</title>
        <authorList>
            <person name="Li W."/>
        </authorList>
    </citation>
    <scope>NUCLEOTIDE SEQUENCE [LARGE SCALE GENOMIC DNA]</scope>
    <source>
        <strain evidence="4">cv. Menghai</strain>
        <tissue evidence="3">Leaf</tissue>
    </source>
</reference>
<dbReference type="AlphaFoldDB" id="A0A6G1EDV4"/>
<evidence type="ECO:0000313" key="4">
    <source>
        <dbReference type="Proteomes" id="UP000479710"/>
    </source>
</evidence>
<accession>A0A6G1EDV4</accession>
<comment type="similarity">
    <text evidence="1">Belongs to the HAK/KUP transporter (TC 2.A.72.3) family.</text>
</comment>
<sequence length="277" mass="30296">MSDANGEGGSVLPGPPLPMPSNHYALPSFGAAGPRRRYRLSFRSILPAARARFLTPPATWGNSTSRDTPSPPNCCPLCSARHVSNLLTLGFSEEEQEAECADDPALVFDADDKGEMDALPATAEYARRMRDVGMQVVAMMSRCPEAGFGEEPFAEGRRKARCLMWVSKVMDDGVVLRAFNPKYILDYFRRNGHHGWVSLGGVLLCYTGTEALFASYSEQVAILVIFLLAPSLLPPKTLPAISDADESEDLALFRRAILSSAMSYFFRSRLAPKVALL</sequence>
<dbReference type="Proteomes" id="UP000479710">
    <property type="component" value="Unassembled WGS sequence"/>
</dbReference>
<dbReference type="OrthoDB" id="659818at2759"/>
<name>A0A6G1EDV4_9ORYZ</name>
<dbReference type="EMBL" id="SPHZ02000003">
    <property type="protein sequence ID" value="KAF0922766.1"/>
    <property type="molecule type" value="Genomic_DNA"/>
</dbReference>
<dbReference type="GO" id="GO:0016020">
    <property type="term" value="C:membrane"/>
    <property type="evidence" value="ECO:0007669"/>
    <property type="project" value="InterPro"/>
</dbReference>
<dbReference type="InterPro" id="IPR053951">
    <property type="entry name" value="K_trans_N"/>
</dbReference>
<keyword evidence="4" id="KW-1185">Reference proteome</keyword>
<comment type="caution">
    <text evidence="3">The sequence shown here is derived from an EMBL/GenBank/DDBJ whole genome shotgun (WGS) entry which is preliminary data.</text>
</comment>
<proteinExistence type="inferred from homology"/>
<evidence type="ECO:0000313" key="3">
    <source>
        <dbReference type="EMBL" id="KAF0922766.1"/>
    </source>
</evidence>
<dbReference type="PANTHER" id="PTHR30540:SF24">
    <property type="entry name" value="POTASSIUM TRANSPORTER 22"/>
    <property type="match status" value="1"/>
</dbReference>
<protein>
    <recommendedName>
        <fullName evidence="2">K+ potassium transporter integral membrane domain-containing protein</fullName>
    </recommendedName>
</protein>
<gene>
    <name evidence="3" type="ORF">E2562_001153</name>
</gene>
<dbReference type="InterPro" id="IPR003855">
    <property type="entry name" value="K+_transporter"/>
</dbReference>
<organism evidence="3 4">
    <name type="scientific">Oryza meyeriana var. granulata</name>
    <dbReference type="NCBI Taxonomy" id="110450"/>
    <lineage>
        <taxon>Eukaryota</taxon>
        <taxon>Viridiplantae</taxon>
        <taxon>Streptophyta</taxon>
        <taxon>Embryophyta</taxon>
        <taxon>Tracheophyta</taxon>
        <taxon>Spermatophyta</taxon>
        <taxon>Magnoliopsida</taxon>
        <taxon>Liliopsida</taxon>
        <taxon>Poales</taxon>
        <taxon>Poaceae</taxon>
        <taxon>BOP clade</taxon>
        <taxon>Oryzoideae</taxon>
        <taxon>Oryzeae</taxon>
        <taxon>Oryzinae</taxon>
        <taxon>Oryza</taxon>
        <taxon>Oryza meyeriana</taxon>
    </lineage>
</organism>
<dbReference type="Pfam" id="PF02705">
    <property type="entry name" value="K_trans"/>
    <property type="match status" value="1"/>
</dbReference>
<dbReference type="PANTHER" id="PTHR30540">
    <property type="entry name" value="OSMOTIC STRESS POTASSIUM TRANSPORTER"/>
    <property type="match status" value="1"/>
</dbReference>
<evidence type="ECO:0000256" key="1">
    <source>
        <dbReference type="ARBA" id="ARBA00008440"/>
    </source>
</evidence>